<dbReference type="InterPro" id="IPR035979">
    <property type="entry name" value="RBD_domain_sf"/>
</dbReference>
<protein>
    <submittedName>
        <fullName evidence="11">Pre-mRNA-splicing factor slt11</fullName>
    </submittedName>
</protein>
<dbReference type="SUPFAM" id="SSF54928">
    <property type="entry name" value="RNA-binding domain, RBD"/>
    <property type="match status" value="1"/>
</dbReference>
<evidence type="ECO:0000313" key="11">
    <source>
        <dbReference type="EMBL" id="WFD34289.1"/>
    </source>
</evidence>
<dbReference type="EMBL" id="CP119878">
    <property type="protein sequence ID" value="WFD34289.1"/>
    <property type="molecule type" value="Genomic_DNA"/>
</dbReference>
<keyword evidence="2" id="KW-0747">Spliceosome</keyword>
<dbReference type="PANTHER" id="PTHR14089:SF6">
    <property type="entry name" value="PRE-MRNA-SPLICING FACTOR RBM22"/>
    <property type="match status" value="1"/>
</dbReference>
<organism evidence="11 12">
    <name type="scientific">Malassezia cuniculi</name>
    <dbReference type="NCBI Taxonomy" id="948313"/>
    <lineage>
        <taxon>Eukaryota</taxon>
        <taxon>Fungi</taxon>
        <taxon>Dikarya</taxon>
        <taxon>Basidiomycota</taxon>
        <taxon>Ustilaginomycotina</taxon>
        <taxon>Malasseziomycetes</taxon>
        <taxon>Malasseziales</taxon>
        <taxon>Malasseziaceae</taxon>
        <taxon>Malassezia</taxon>
    </lineage>
</organism>
<keyword evidence="4 8" id="KW-0862">Zinc</keyword>
<keyword evidence="2" id="KW-0507">mRNA processing</keyword>
<evidence type="ECO:0000256" key="2">
    <source>
        <dbReference type="ARBA" id="ARBA00022728"/>
    </source>
</evidence>
<dbReference type="InterPro" id="IPR036855">
    <property type="entry name" value="Znf_CCCH_sf"/>
</dbReference>
<keyword evidence="12" id="KW-1185">Reference proteome</keyword>
<dbReference type="InterPro" id="IPR000504">
    <property type="entry name" value="RRM_dom"/>
</dbReference>
<dbReference type="InterPro" id="IPR039171">
    <property type="entry name" value="Cwc2/Slt11"/>
</dbReference>
<reference evidence="11" key="1">
    <citation type="submission" date="2023-03" db="EMBL/GenBank/DDBJ databases">
        <title>Mating type loci evolution in Malassezia.</title>
        <authorList>
            <person name="Coelho M.A."/>
        </authorList>
    </citation>
    <scope>NUCLEOTIDE SEQUENCE</scope>
    <source>
        <strain evidence="11">CBS 11721</strain>
    </source>
</reference>
<dbReference type="AlphaFoldDB" id="A0AAF0J695"/>
<dbReference type="GO" id="GO:0008380">
    <property type="term" value="P:RNA splicing"/>
    <property type="evidence" value="ECO:0007669"/>
    <property type="project" value="UniProtKB-KW"/>
</dbReference>
<keyword evidence="6" id="KW-0508">mRNA splicing</keyword>
<name>A0AAF0J695_9BASI</name>
<dbReference type="GO" id="GO:0036002">
    <property type="term" value="F:pre-mRNA binding"/>
    <property type="evidence" value="ECO:0007669"/>
    <property type="project" value="TreeGrafter"/>
</dbReference>
<evidence type="ECO:0000313" key="12">
    <source>
        <dbReference type="Proteomes" id="UP001219933"/>
    </source>
</evidence>
<dbReference type="InterPro" id="IPR000571">
    <property type="entry name" value="Znf_CCCH"/>
</dbReference>
<dbReference type="GO" id="GO:0071006">
    <property type="term" value="C:U2-type catalytic step 1 spliceosome"/>
    <property type="evidence" value="ECO:0007669"/>
    <property type="project" value="TreeGrafter"/>
</dbReference>
<feature type="zinc finger region" description="C3H1-type" evidence="8">
    <location>
        <begin position="163"/>
        <end position="190"/>
    </location>
</feature>
<keyword evidence="5 7" id="KW-0694">RNA-binding</keyword>
<dbReference type="SMART" id="SM00360">
    <property type="entry name" value="RRM"/>
    <property type="match status" value="1"/>
</dbReference>
<keyword evidence="1 8" id="KW-0479">Metal-binding</keyword>
<evidence type="ECO:0000256" key="6">
    <source>
        <dbReference type="ARBA" id="ARBA00023187"/>
    </source>
</evidence>
<evidence type="ECO:0000259" key="9">
    <source>
        <dbReference type="PROSITE" id="PS50102"/>
    </source>
</evidence>
<dbReference type="PROSITE" id="PS50102">
    <property type="entry name" value="RRM"/>
    <property type="match status" value="1"/>
</dbReference>
<evidence type="ECO:0000256" key="4">
    <source>
        <dbReference type="ARBA" id="ARBA00022833"/>
    </source>
</evidence>
<keyword evidence="3 8" id="KW-0863">Zinc-finger</keyword>
<dbReference type="SUPFAM" id="SSF90229">
    <property type="entry name" value="CCCH zinc finger"/>
    <property type="match status" value="1"/>
</dbReference>
<evidence type="ECO:0000256" key="5">
    <source>
        <dbReference type="ARBA" id="ARBA00022884"/>
    </source>
</evidence>
<evidence type="ECO:0000259" key="10">
    <source>
        <dbReference type="PROSITE" id="PS50103"/>
    </source>
</evidence>
<dbReference type="InterPro" id="IPR032297">
    <property type="entry name" value="Torus"/>
</dbReference>
<evidence type="ECO:0000256" key="1">
    <source>
        <dbReference type="ARBA" id="ARBA00022723"/>
    </source>
</evidence>
<dbReference type="InterPro" id="IPR012677">
    <property type="entry name" value="Nucleotide-bd_a/b_plait_sf"/>
</dbReference>
<dbReference type="PROSITE" id="PS50103">
    <property type="entry name" value="ZF_C3H1"/>
    <property type="match status" value="1"/>
</dbReference>
<evidence type="ECO:0000256" key="7">
    <source>
        <dbReference type="PROSITE-ProRule" id="PRU00176"/>
    </source>
</evidence>
<feature type="domain" description="RRM" evidence="9">
    <location>
        <begin position="232"/>
        <end position="311"/>
    </location>
</feature>
<dbReference type="Pfam" id="PF21369">
    <property type="entry name" value="STL11_N"/>
    <property type="match status" value="1"/>
</dbReference>
<dbReference type="GO" id="GO:0071007">
    <property type="term" value="C:U2-type catalytic step 2 spliceosome"/>
    <property type="evidence" value="ECO:0007669"/>
    <property type="project" value="TreeGrafter"/>
</dbReference>
<feature type="domain" description="C3H1-type" evidence="10">
    <location>
        <begin position="163"/>
        <end position="190"/>
    </location>
</feature>
<dbReference type="InterPro" id="IPR048995">
    <property type="entry name" value="STL11/RBM22-like_N"/>
</dbReference>
<dbReference type="GO" id="GO:0008270">
    <property type="term" value="F:zinc ion binding"/>
    <property type="evidence" value="ECO:0007669"/>
    <property type="project" value="UniProtKB-KW"/>
</dbReference>
<dbReference type="SMART" id="SM00356">
    <property type="entry name" value="ZnF_C3H1"/>
    <property type="match status" value="1"/>
</dbReference>
<dbReference type="GO" id="GO:0017070">
    <property type="term" value="F:U6 snRNA binding"/>
    <property type="evidence" value="ECO:0007669"/>
    <property type="project" value="TreeGrafter"/>
</dbReference>
<sequence length="318" mass="34719">MSYNFLNKQGAANPNSAEAETPILCDSCLGPNPYVRMSKQRLGNECKICGRPFTVFRWNPGTGMRFKKTEICTTCAKLKNVCQSCILDLEYGLPTHVRDSALGIESRIPTSETNRQYYVNHIEARLEGATAATSAGTPSAAGPASRKGHELLQNLAREPDYKRNRPQLCSFFARGTCSRGDACPYRHEIPAGTLQNVGEQQSTTTSTSVSTSRIVRAQDARPLVTPADTSITTLFFTSLPESVGEEQLRNYIVAAVPRLSAADLESIKHIAASRCAFVSFATRDWAEAAAQALATKVEVDGKPIRVAWGRARKETKQA</sequence>
<evidence type="ECO:0000256" key="8">
    <source>
        <dbReference type="PROSITE-ProRule" id="PRU00723"/>
    </source>
</evidence>
<dbReference type="Proteomes" id="UP001219933">
    <property type="component" value="Chromosome 2"/>
</dbReference>
<accession>A0AAF0J695</accession>
<gene>
    <name evidence="11" type="primary">SLT11</name>
    <name evidence="11" type="ORF">MCUN1_001128</name>
</gene>
<dbReference type="GO" id="GO:0000974">
    <property type="term" value="C:Prp19 complex"/>
    <property type="evidence" value="ECO:0007669"/>
    <property type="project" value="TreeGrafter"/>
</dbReference>
<dbReference type="Pfam" id="PF16131">
    <property type="entry name" value="Torus"/>
    <property type="match status" value="1"/>
</dbReference>
<proteinExistence type="predicted"/>
<evidence type="ECO:0000256" key="3">
    <source>
        <dbReference type="ARBA" id="ARBA00022771"/>
    </source>
</evidence>
<dbReference type="Gene3D" id="3.30.70.330">
    <property type="match status" value="1"/>
</dbReference>
<dbReference type="PANTHER" id="PTHR14089">
    <property type="entry name" value="PRE-MRNA-SPLICING FACTOR RBM22"/>
    <property type="match status" value="1"/>
</dbReference>
<dbReference type="Gene3D" id="4.10.1000.10">
    <property type="entry name" value="Zinc finger, CCCH-type"/>
    <property type="match status" value="1"/>
</dbReference>